<accession>A0ABC8TH81</accession>
<dbReference type="Proteomes" id="UP001642360">
    <property type="component" value="Unassembled WGS sequence"/>
</dbReference>
<sequence>MSSSYTNISLFIASPPSKTQHIPFSRLSLLRLHHQTQRISLSTLSSFVVGSIPPNPTHLLLSSFVSCYCVSTVNPTYLPLCALLSRHCVSALKPNTNSAM</sequence>
<organism evidence="1 2">
    <name type="scientific">Ilex paraguariensis</name>
    <name type="common">yerba mate</name>
    <dbReference type="NCBI Taxonomy" id="185542"/>
    <lineage>
        <taxon>Eukaryota</taxon>
        <taxon>Viridiplantae</taxon>
        <taxon>Streptophyta</taxon>
        <taxon>Embryophyta</taxon>
        <taxon>Tracheophyta</taxon>
        <taxon>Spermatophyta</taxon>
        <taxon>Magnoliopsida</taxon>
        <taxon>eudicotyledons</taxon>
        <taxon>Gunneridae</taxon>
        <taxon>Pentapetalae</taxon>
        <taxon>asterids</taxon>
        <taxon>campanulids</taxon>
        <taxon>Aquifoliales</taxon>
        <taxon>Aquifoliaceae</taxon>
        <taxon>Ilex</taxon>
    </lineage>
</organism>
<keyword evidence="2" id="KW-1185">Reference proteome</keyword>
<evidence type="ECO:0000313" key="1">
    <source>
        <dbReference type="EMBL" id="CAK9166915.1"/>
    </source>
</evidence>
<name>A0ABC8TH81_9AQUA</name>
<evidence type="ECO:0000313" key="2">
    <source>
        <dbReference type="Proteomes" id="UP001642360"/>
    </source>
</evidence>
<comment type="caution">
    <text evidence="1">The sequence shown here is derived from an EMBL/GenBank/DDBJ whole genome shotgun (WGS) entry which is preliminary data.</text>
</comment>
<protein>
    <submittedName>
        <fullName evidence="1">Uncharacterized protein</fullName>
    </submittedName>
</protein>
<gene>
    <name evidence="1" type="ORF">ILEXP_LOCUS36160</name>
</gene>
<proteinExistence type="predicted"/>
<dbReference type="AlphaFoldDB" id="A0ABC8TH81"/>
<reference evidence="1 2" key="1">
    <citation type="submission" date="2024-02" db="EMBL/GenBank/DDBJ databases">
        <authorList>
            <person name="Vignale AGUSTIN F."/>
            <person name="Sosa J E."/>
            <person name="Modenutti C."/>
        </authorList>
    </citation>
    <scope>NUCLEOTIDE SEQUENCE [LARGE SCALE GENOMIC DNA]</scope>
</reference>
<dbReference type="EMBL" id="CAUOFW020004718">
    <property type="protein sequence ID" value="CAK9166915.1"/>
    <property type="molecule type" value="Genomic_DNA"/>
</dbReference>